<organism evidence="2 3">
    <name type="scientific">Paenibacillus pabuli</name>
    <dbReference type="NCBI Taxonomy" id="1472"/>
    <lineage>
        <taxon>Bacteria</taxon>
        <taxon>Bacillati</taxon>
        <taxon>Bacillota</taxon>
        <taxon>Bacilli</taxon>
        <taxon>Bacillales</taxon>
        <taxon>Paenibacillaceae</taxon>
        <taxon>Paenibacillus</taxon>
    </lineage>
</organism>
<dbReference type="EMBL" id="QGTZ01000002">
    <property type="protein sequence ID" value="PWW44202.1"/>
    <property type="molecule type" value="Genomic_DNA"/>
</dbReference>
<sequence>MREESLSREVRYGKQDIAELESASIQVHLIYKKAAELFKRTSYSPSVKDDDVAGEKTHSTNSNGQGTAPAVLQKWIQTARGWKCIGCELRQPDSNGGQAEATLHEERMYLDVGEGRFVQAEMLIQAIVWSQYEKIRMFAPWLGDDTFYTVQELDVIARYIVPTYFSERPLHEQGKVSKVHHSSGQIPLYQEYVDAPSFCVQVDGGLLEGRLLTGVYVSEEQFFGLNPYLKDGDGGRTYMQACVQ</sequence>
<dbReference type="Proteomes" id="UP000247078">
    <property type="component" value="Unassembled WGS sequence"/>
</dbReference>
<gene>
    <name evidence="2" type="ORF">DET56_102435</name>
</gene>
<evidence type="ECO:0000313" key="2">
    <source>
        <dbReference type="EMBL" id="PWW44202.1"/>
    </source>
</evidence>
<feature type="compositionally biased region" description="Basic and acidic residues" evidence="1">
    <location>
        <begin position="47"/>
        <end position="58"/>
    </location>
</feature>
<accession>A0A855Y015</accession>
<feature type="region of interest" description="Disordered" evidence="1">
    <location>
        <begin position="46"/>
        <end position="67"/>
    </location>
</feature>
<proteinExistence type="predicted"/>
<protein>
    <submittedName>
        <fullName evidence="2">Uncharacterized protein</fullName>
    </submittedName>
</protein>
<reference evidence="2 3" key="1">
    <citation type="submission" date="2018-05" db="EMBL/GenBank/DDBJ databases">
        <title>Freshwater and sediment microbial communities from various areas in North America, analyzing microbe dynamics in response to fracking.</title>
        <authorList>
            <person name="Lamendella R."/>
        </authorList>
    </citation>
    <scope>NUCLEOTIDE SEQUENCE [LARGE SCALE GENOMIC DNA]</scope>
    <source>
        <strain evidence="2 3">DB-3</strain>
    </source>
</reference>
<comment type="caution">
    <text evidence="2">The sequence shown here is derived from an EMBL/GenBank/DDBJ whole genome shotgun (WGS) entry which is preliminary data.</text>
</comment>
<name>A0A855Y015_9BACL</name>
<dbReference type="RefSeq" id="WP_109998567.1">
    <property type="nucleotide sequence ID" value="NZ_QGTZ01000002.1"/>
</dbReference>
<evidence type="ECO:0000256" key="1">
    <source>
        <dbReference type="SAM" id="MobiDB-lite"/>
    </source>
</evidence>
<evidence type="ECO:0000313" key="3">
    <source>
        <dbReference type="Proteomes" id="UP000247078"/>
    </source>
</evidence>
<dbReference type="AlphaFoldDB" id="A0A855Y015"/>